<dbReference type="GO" id="GO:0006281">
    <property type="term" value="P:DNA repair"/>
    <property type="evidence" value="ECO:0007669"/>
    <property type="project" value="UniProtKB-KW"/>
</dbReference>
<protein>
    <recommendedName>
        <fullName evidence="1">ATP-dependent DNA helicase</fullName>
        <ecNumber evidence="1">5.6.2.3</ecNumber>
    </recommendedName>
</protein>
<dbReference type="AlphaFoldDB" id="A0AAF0Q796"/>
<name>A0AAF0Q796_SOLVR</name>
<comment type="catalytic activity">
    <reaction evidence="1">
        <text>ATP + H2O = ADP + phosphate + H(+)</text>
        <dbReference type="Rhea" id="RHEA:13065"/>
        <dbReference type="ChEBI" id="CHEBI:15377"/>
        <dbReference type="ChEBI" id="CHEBI:15378"/>
        <dbReference type="ChEBI" id="CHEBI:30616"/>
        <dbReference type="ChEBI" id="CHEBI:43474"/>
        <dbReference type="ChEBI" id="CHEBI:456216"/>
        <dbReference type="EC" id="5.6.2.3"/>
    </reaction>
</comment>
<keyword evidence="1" id="KW-0347">Helicase</keyword>
<keyword evidence="1" id="KW-0378">Hydrolase</keyword>
<dbReference type="GO" id="GO:0016787">
    <property type="term" value="F:hydrolase activity"/>
    <property type="evidence" value="ECO:0007669"/>
    <property type="project" value="UniProtKB-KW"/>
</dbReference>
<keyword evidence="4" id="KW-1185">Reference proteome</keyword>
<dbReference type="GO" id="GO:0043139">
    <property type="term" value="F:5'-3' DNA helicase activity"/>
    <property type="evidence" value="ECO:0007669"/>
    <property type="project" value="UniProtKB-EC"/>
</dbReference>
<keyword evidence="1" id="KW-0234">DNA repair</keyword>
<dbReference type="EMBL" id="CP133614">
    <property type="protein sequence ID" value="WMV18299.1"/>
    <property type="molecule type" value="Genomic_DNA"/>
</dbReference>
<organism evidence="3 4">
    <name type="scientific">Solanum verrucosum</name>
    <dbReference type="NCBI Taxonomy" id="315347"/>
    <lineage>
        <taxon>Eukaryota</taxon>
        <taxon>Viridiplantae</taxon>
        <taxon>Streptophyta</taxon>
        <taxon>Embryophyta</taxon>
        <taxon>Tracheophyta</taxon>
        <taxon>Spermatophyta</taxon>
        <taxon>Magnoliopsida</taxon>
        <taxon>eudicotyledons</taxon>
        <taxon>Gunneridae</taxon>
        <taxon>Pentapetalae</taxon>
        <taxon>asterids</taxon>
        <taxon>lamiids</taxon>
        <taxon>Solanales</taxon>
        <taxon>Solanaceae</taxon>
        <taxon>Solanoideae</taxon>
        <taxon>Solaneae</taxon>
        <taxon>Solanum</taxon>
    </lineage>
</organism>
<dbReference type="GO" id="GO:0006310">
    <property type="term" value="P:DNA recombination"/>
    <property type="evidence" value="ECO:0007669"/>
    <property type="project" value="UniProtKB-KW"/>
</dbReference>
<dbReference type="GO" id="GO:0000723">
    <property type="term" value="P:telomere maintenance"/>
    <property type="evidence" value="ECO:0007669"/>
    <property type="project" value="InterPro"/>
</dbReference>
<evidence type="ECO:0000256" key="1">
    <source>
        <dbReference type="RuleBase" id="RU363044"/>
    </source>
</evidence>
<dbReference type="Pfam" id="PF05970">
    <property type="entry name" value="PIF1"/>
    <property type="match status" value="1"/>
</dbReference>
<keyword evidence="1" id="KW-0227">DNA damage</keyword>
<proteinExistence type="inferred from homology"/>
<keyword evidence="1" id="KW-0067">ATP-binding</keyword>
<dbReference type="Proteomes" id="UP001234989">
    <property type="component" value="Chromosome 3"/>
</dbReference>
<gene>
    <name evidence="3" type="ORF">MTR67_011684</name>
</gene>
<comment type="cofactor">
    <cofactor evidence="1">
        <name>Mg(2+)</name>
        <dbReference type="ChEBI" id="CHEBI:18420"/>
    </cofactor>
</comment>
<keyword evidence="1" id="KW-0233">DNA recombination</keyword>
<evidence type="ECO:0000259" key="2">
    <source>
        <dbReference type="Pfam" id="PF05970"/>
    </source>
</evidence>
<dbReference type="PANTHER" id="PTHR10492">
    <property type="match status" value="1"/>
</dbReference>
<sequence length="109" mass="11876">MDDFGAHISPAKETKAILFTDKQSELTGMKYPNVNTLPCSPPHFINSLLSVNNESWRNWQNACALLAAVRFKGFTALATATSGVAASVLPGGRTAHSRFKLPLDTHEYL</sequence>
<dbReference type="GO" id="GO:0005524">
    <property type="term" value="F:ATP binding"/>
    <property type="evidence" value="ECO:0007669"/>
    <property type="project" value="UniProtKB-KW"/>
</dbReference>
<evidence type="ECO:0000313" key="4">
    <source>
        <dbReference type="Proteomes" id="UP001234989"/>
    </source>
</evidence>
<comment type="similarity">
    <text evidence="1">Belongs to the helicase family.</text>
</comment>
<dbReference type="InterPro" id="IPR010285">
    <property type="entry name" value="DNA_helicase_pif1-like_DEAD"/>
</dbReference>
<dbReference type="EC" id="5.6.2.3" evidence="1"/>
<evidence type="ECO:0000313" key="3">
    <source>
        <dbReference type="EMBL" id="WMV18299.1"/>
    </source>
</evidence>
<feature type="domain" description="DNA helicase Pif1-like DEAD-box helicase" evidence="2">
    <location>
        <begin position="64"/>
        <end position="107"/>
    </location>
</feature>
<keyword evidence="1" id="KW-0547">Nucleotide-binding</keyword>
<dbReference type="PANTHER" id="PTHR10492:SF100">
    <property type="entry name" value="ATP-DEPENDENT DNA HELICASE"/>
    <property type="match status" value="1"/>
</dbReference>
<accession>A0AAF0Q796</accession>
<reference evidence="3" key="1">
    <citation type="submission" date="2023-08" db="EMBL/GenBank/DDBJ databases">
        <title>A de novo genome assembly of Solanum verrucosum Schlechtendal, a Mexican diploid species geographically isolated from the other diploid A-genome species in potato relatives.</title>
        <authorList>
            <person name="Hosaka K."/>
        </authorList>
    </citation>
    <scope>NUCLEOTIDE SEQUENCE</scope>
    <source>
        <tissue evidence="3">Young leaves</tissue>
    </source>
</reference>